<dbReference type="EMBL" id="CM017643">
    <property type="protein sequence ID" value="TYJ21670.1"/>
    <property type="molecule type" value="Genomic_DNA"/>
</dbReference>
<accession>A0A5D2Y781</accession>
<keyword evidence="3" id="KW-1185">Reference proteome</keyword>
<dbReference type="Pfam" id="PF01370">
    <property type="entry name" value="Epimerase"/>
    <property type="match status" value="1"/>
</dbReference>
<evidence type="ECO:0000313" key="2">
    <source>
        <dbReference type="EMBL" id="TYJ21670.1"/>
    </source>
</evidence>
<dbReference type="GO" id="GO:0003978">
    <property type="term" value="F:UDP-glucose 4-epimerase activity"/>
    <property type="evidence" value="ECO:0007669"/>
    <property type="project" value="TreeGrafter"/>
</dbReference>
<dbReference type="InterPro" id="IPR001509">
    <property type="entry name" value="Epimerase_deHydtase"/>
</dbReference>
<protein>
    <recommendedName>
        <fullName evidence="1">NAD-dependent epimerase/dehydratase domain-containing protein</fullName>
    </recommendedName>
</protein>
<evidence type="ECO:0000313" key="3">
    <source>
        <dbReference type="Proteomes" id="UP000323597"/>
    </source>
</evidence>
<dbReference type="Proteomes" id="UP000323597">
    <property type="component" value="Chromosome A08"/>
</dbReference>
<dbReference type="FunFam" id="3.40.50.720:FF:000321">
    <property type="entry name" value="Chloroplast stem-loop binding protein of 41 kDa a, chloroplastic"/>
    <property type="match status" value="1"/>
</dbReference>
<dbReference type="GO" id="GO:0005829">
    <property type="term" value="C:cytosol"/>
    <property type="evidence" value="ECO:0007669"/>
    <property type="project" value="TreeGrafter"/>
</dbReference>
<dbReference type="AlphaFoldDB" id="A0A5D2Y781"/>
<sequence>MAAFASSSSSSLLFSSPPTKFPSPSLYPPLRLSLPTSSFLSSSLSLSPSSHAYPTSSRRYSASSFTIRASAAEKKKVLIVNTNSGGHAVIGFYFAKELLGSGHEVTIFTVGEEGSDKMKKPPFNRFSEITSAGGKTVWGDPADVGKVVAGATFDVVLDNNGKDLDTVRPVVDWAKSSEVKQFLFISSAGIYKPTDEPPHVEGDVVKADAGHVGVEKYVAEVFSSWAVFRPQYMIGSGNNKDCEEWFFDRIVRKRPVPIPGSGMQLTNIAHVWDLSSMLTLAVEKPEAACCNIFNCVSDRAVTLDGMAKLCAAAAGLPVEIVHYDPKAIGIDAKKAFPFRNMHFYAEPRAAKDILGWKSTTNLPEDLKERFEEYVKIGRDKKPMQFEMDDKILGSLKVPVAV</sequence>
<dbReference type="PANTHER" id="PTHR43725">
    <property type="entry name" value="UDP-GLUCOSE 4-EPIMERASE"/>
    <property type="match status" value="1"/>
</dbReference>
<proteinExistence type="predicted"/>
<dbReference type="PANTHER" id="PTHR43725:SF6">
    <property type="entry name" value="CHLOROPLAST STEM-LOOP BINDING PROTEIN OF 41 KDA A, CHLOROPLASTIC"/>
    <property type="match status" value="1"/>
</dbReference>
<dbReference type="InterPro" id="IPR036291">
    <property type="entry name" value="NAD(P)-bd_dom_sf"/>
</dbReference>
<evidence type="ECO:0000259" key="1">
    <source>
        <dbReference type="Pfam" id="PF01370"/>
    </source>
</evidence>
<feature type="domain" description="NAD-dependent epimerase/dehydratase" evidence="1">
    <location>
        <begin position="85"/>
        <end position="294"/>
    </location>
</feature>
<reference evidence="2 3" key="1">
    <citation type="submission" date="2019-07" db="EMBL/GenBank/DDBJ databases">
        <title>WGS assembly of Gossypium mustelinum.</title>
        <authorList>
            <person name="Chen Z.J."/>
            <person name="Sreedasyam A."/>
            <person name="Ando A."/>
            <person name="Song Q."/>
            <person name="De L."/>
            <person name="Hulse-Kemp A."/>
            <person name="Ding M."/>
            <person name="Ye W."/>
            <person name="Kirkbride R."/>
            <person name="Jenkins J."/>
            <person name="Plott C."/>
            <person name="Lovell J."/>
            <person name="Lin Y.-M."/>
            <person name="Vaughn R."/>
            <person name="Liu B."/>
            <person name="Li W."/>
            <person name="Simpson S."/>
            <person name="Scheffler B."/>
            <person name="Saski C."/>
            <person name="Grover C."/>
            <person name="Hu G."/>
            <person name="Conover J."/>
            <person name="Carlson J."/>
            <person name="Shu S."/>
            <person name="Boston L."/>
            <person name="Williams M."/>
            <person name="Peterson D."/>
            <person name="Mcgee K."/>
            <person name="Jones D."/>
            <person name="Wendel J."/>
            <person name="Stelly D."/>
            <person name="Grimwood J."/>
            <person name="Schmutz J."/>
        </authorList>
    </citation>
    <scope>NUCLEOTIDE SEQUENCE [LARGE SCALE GENOMIC DNA]</scope>
    <source>
        <strain evidence="2">1408120.09</strain>
    </source>
</reference>
<dbReference type="GO" id="GO:0005996">
    <property type="term" value="P:monosaccharide metabolic process"/>
    <property type="evidence" value="ECO:0007669"/>
    <property type="project" value="TreeGrafter"/>
</dbReference>
<dbReference type="Gene3D" id="3.40.50.720">
    <property type="entry name" value="NAD(P)-binding Rossmann-like Domain"/>
    <property type="match status" value="1"/>
</dbReference>
<name>A0A5D2Y781_GOSMU</name>
<dbReference type="SUPFAM" id="SSF51735">
    <property type="entry name" value="NAD(P)-binding Rossmann-fold domains"/>
    <property type="match status" value="1"/>
</dbReference>
<organism evidence="2 3">
    <name type="scientific">Gossypium mustelinum</name>
    <name type="common">Cotton</name>
    <name type="synonym">Gossypium caicoense</name>
    <dbReference type="NCBI Taxonomy" id="34275"/>
    <lineage>
        <taxon>Eukaryota</taxon>
        <taxon>Viridiplantae</taxon>
        <taxon>Streptophyta</taxon>
        <taxon>Embryophyta</taxon>
        <taxon>Tracheophyta</taxon>
        <taxon>Spermatophyta</taxon>
        <taxon>Magnoliopsida</taxon>
        <taxon>eudicotyledons</taxon>
        <taxon>Gunneridae</taxon>
        <taxon>Pentapetalae</taxon>
        <taxon>rosids</taxon>
        <taxon>malvids</taxon>
        <taxon>Malvales</taxon>
        <taxon>Malvaceae</taxon>
        <taxon>Malvoideae</taxon>
        <taxon>Gossypium</taxon>
    </lineage>
</organism>
<gene>
    <name evidence="2" type="ORF">E1A91_A08G078000v1</name>
</gene>